<reference evidence="1" key="1">
    <citation type="submission" date="2016-10" db="EMBL/GenBank/DDBJ databases">
        <authorList>
            <person name="de Groot N.N."/>
        </authorList>
    </citation>
    <scope>NUCLEOTIDE SEQUENCE</scope>
</reference>
<sequence length="40" mass="4642">MLHTTFLLLHYAQNNNKRKYQNLSNCILTMAAIENGLIHV</sequence>
<proteinExistence type="predicted"/>
<dbReference type="EMBL" id="FPHK01000137">
    <property type="protein sequence ID" value="SFV69853.1"/>
    <property type="molecule type" value="Genomic_DNA"/>
</dbReference>
<gene>
    <name evidence="1" type="ORF">MNB_SM-6-663</name>
</gene>
<evidence type="ECO:0000313" key="1">
    <source>
        <dbReference type="EMBL" id="SFV69853.1"/>
    </source>
</evidence>
<accession>A0A1W1CVV1</accession>
<organism evidence="1">
    <name type="scientific">hydrothermal vent metagenome</name>
    <dbReference type="NCBI Taxonomy" id="652676"/>
    <lineage>
        <taxon>unclassified sequences</taxon>
        <taxon>metagenomes</taxon>
        <taxon>ecological metagenomes</taxon>
    </lineage>
</organism>
<name>A0A1W1CVV1_9ZZZZ</name>
<protein>
    <submittedName>
        <fullName evidence="1">Uncharacterized protein</fullName>
    </submittedName>
</protein>
<dbReference type="AlphaFoldDB" id="A0A1W1CVV1"/>